<dbReference type="FunFam" id="3.40.50.970:FF:000019">
    <property type="entry name" value="Pyruvate decarboxylase isozyme"/>
    <property type="match status" value="1"/>
</dbReference>
<dbReference type="PIRSF" id="PIRSF036565">
    <property type="entry name" value="Pyruvt_ip_decrb"/>
    <property type="match status" value="1"/>
</dbReference>
<gene>
    <name evidence="14" type="ORF">EDB81DRAFT_847123</name>
</gene>
<evidence type="ECO:0000256" key="3">
    <source>
        <dbReference type="ARBA" id="ARBA00014422"/>
    </source>
</evidence>
<keyword evidence="8" id="KW-0456">Lyase</keyword>
<dbReference type="PANTHER" id="PTHR43452:SF3">
    <property type="entry name" value="TRANSAMINATED AMINO ACID DECARBOXYLASE"/>
    <property type="match status" value="1"/>
</dbReference>
<reference evidence="14" key="1">
    <citation type="journal article" date="2021" name="Nat. Commun.">
        <title>Genetic determinants of endophytism in the Arabidopsis root mycobiome.</title>
        <authorList>
            <person name="Mesny F."/>
            <person name="Miyauchi S."/>
            <person name="Thiergart T."/>
            <person name="Pickel B."/>
            <person name="Atanasova L."/>
            <person name="Karlsson M."/>
            <person name="Huettel B."/>
            <person name="Barry K.W."/>
            <person name="Haridas S."/>
            <person name="Chen C."/>
            <person name="Bauer D."/>
            <person name="Andreopoulos W."/>
            <person name="Pangilinan J."/>
            <person name="LaButti K."/>
            <person name="Riley R."/>
            <person name="Lipzen A."/>
            <person name="Clum A."/>
            <person name="Drula E."/>
            <person name="Henrissat B."/>
            <person name="Kohler A."/>
            <person name="Grigoriev I.V."/>
            <person name="Martin F.M."/>
            <person name="Hacquard S."/>
        </authorList>
    </citation>
    <scope>NUCLEOTIDE SEQUENCE</scope>
    <source>
        <strain evidence="14">MPI-CAGE-AT-0147</strain>
    </source>
</reference>
<evidence type="ECO:0000256" key="2">
    <source>
        <dbReference type="ARBA" id="ARBA00007812"/>
    </source>
</evidence>
<dbReference type="SUPFAM" id="SSF52467">
    <property type="entry name" value="DHS-like NAD/FAD-binding domain"/>
    <property type="match status" value="1"/>
</dbReference>
<protein>
    <recommendedName>
        <fullName evidence="3">Pyruvate decarboxylase</fullName>
    </recommendedName>
</protein>
<feature type="domain" description="Thiamine pyrophosphate enzyme central" evidence="11">
    <location>
        <begin position="208"/>
        <end position="319"/>
    </location>
</feature>
<dbReference type="AlphaFoldDB" id="A0A9P9IJD2"/>
<dbReference type="GO" id="GO:0030976">
    <property type="term" value="F:thiamine pyrophosphate binding"/>
    <property type="evidence" value="ECO:0007669"/>
    <property type="project" value="InterPro"/>
</dbReference>
<dbReference type="InterPro" id="IPR012001">
    <property type="entry name" value="Thiamin_PyroP_enz_TPP-bd_dom"/>
</dbReference>
<proteinExistence type="inferred from homology"/>
<dbReference type="GO" id="GO:0004737">
    <property type="term" value="F:pyruvate decarboxylase activity"/>
    <property type="evidence" value="ECO:0007669"/>
    <property type="project" value="TreeGrafter"/>
</dbReference>
<dbReference type="InterPro" id="IPR011766">
    <property type="entry name" value="TPP_enzyme_TPP-bd"/>
</dbReference>
<dbReference type="OrthoDB" id="308383at2759"/>
<evidence type="ECO:0000313" key="14">
    <source>
        <dbReference type="EMBL" id="KAH7124323.1"/>
    </source>
</evidence>
<dbReference type="SUPFAM" id="SSF52518">
    <property type="entry name" value="Thiamin diphosphate-binding fold (THDP-binding)"/>
    <property type="match status" value="2"/>
</dbReference>
<dbReference type="InterPro" id="IPR029061">
    <property type="entry name" value="THDP-binding"/>
</dbReference>
<accession>A0A9P9IJD2</accession>
<evidence type="ECO:0000259" key="11">
    <source>
        <dbReference type="Pfam" id="PF00205"/>
    </source>
</evidence>
<sequence>MPTATETHISLSLYLWKRIRQLGIGSIFGLPGDMNLELLDYIDQVDGLTWVGNANELNAAYAADGYARVKGCPGVVVTTMGVGELSALNGIAGAFTEHVKLIHNVGTTATHVQAKRVMIHHNLGPNPDHKVFEKTSTHVRCAYAWLEDQATAAAEVDRVIRECLLWSLPVYIFVPMDFVHVPVAASLLRRPIQVKPAVDLENEAAALSRTIHAITAAKSPLLLIDCLTDRHGAAEEARQLTDLLGFPIFSTPMGKTIIDETHRKYCGIYNGEVSYPGVKRAVEESDCILNIGPLLADSNTGGHTREVRPNQVILLEPRSCTILGTKYADVYLKPFRLPSIELPVLRSHPEPADSDSKDIVQSWIWKRLGKFTRPGDILIAESGTAQFGFPDATFQAGVKYVTQVYYGRIGYSVGCCLGAAIVQRELQAESGLNNGRTILVVGDGSLQLTVQEVGTMIRLGLSPILIAGYNGISAWRHQALLNFFGATSPEESSREVYTKKEMDAVLSLQEYQSPKDIQLLEVHMGVMDIPWRLRTQIAIVNARANAREVASQGLADGAQDT</sequence>
<evidence type="ECO:0000256" key="7">
    <source>
        <dbReference type="ARBA" id="ARBA00023052"/>
    </source>
</evidence>
<feature type="domain" description="Thiamine pyrophosphate enzyme N-terminal TPP-binding" evidence="13">
    <location>
        <begin position="14"/>
        <end position="120"/>
    </location>
</feature>
<dbReference type="InterPro" id="IPR047213">
    <property type="entry name" value="TPP_PYR_PDC_IPDC-like"/>
</dbReference>
<dbReference type="CDD" id="cd07038">
    <property type="entry name" value="TPP_PYR_PDC_IPDC_like"/>
    <property type="match status" value="1"/>
</dbReference>
<feature type="domain" description="Thiamine pyrophosphate enzyme TPP-binding" evidence="12">
    <location>
        <begin position="395"/>
        <end position="490"/>
    </location>
</feature>
<comment type="similarity">
    <text evidence="2 10">Belongs to the TPP enzyme family.</text>
</comment>
<evidence type="ECO:0000256" key="5">
    <source>
        <dbReference type="ARBA" id="ARBA00022793"/>
    </source>
</evidence>
<dbReference type="Pfam" id="PF02776">
    <property type="entry name" value="TPP_enzyme_N"/>
    <property type="match status" value="1"/>
</dbReference>
<dbReference type="GO" id="GO:0000287">
    <property type="term" value="F:magnesium ion binding"/>
    <property type="evidence" value="ECO:0007669"/>
    <property type="project" value="InterPro"/>
</dbReference>
<keyword evidence="6 9" id="KW-0460">Magnesium</keyword>
<dbReference type="Gene3D" id="3.40.50.1220">
    <property type="entry name" value="TPP-binding domain"/>
    <property type="match status" value="1"/>
</dbReference>
<dbReference type="Proteomes" id="UP000738349">
    <property type="component" value="Unassembled WGS sequence"/>
</dbReference>
<comment type="cofactor">
    <cofactor evidence="9">
        <name>Mg(2+)</name>
        <dbReference type="ChEBI" id="CHEBI:18420"/>
    </cofactor>
    <text evidence="9">Binds 1 Mg(2+) per subunit.</text>
</comment>
<dbReference type="GO" id="GO:0005829">
    <property type="term" value="C:cytosol"/>
    <property type="evidence" value="ECO:0007669"/>
    <property type="project" value="TreeGrafter"/>
</dbReference>
<dbReference type="Pfam" id="PF00205">
    <property type="entry name" value="TPP_enzyme_M"/>
    <property type="match status" value="1"/>
</dbReference>
<evidence type="ECO:0000259" key="12">
    <source>
        <dbReference type="Pfam" id="PF02775"/>
    </source>
</evidence>
<name>A0A9P9IJD2_9HYPO</name>
<keyword evidence="4 9" id="KW-0479">Metal-binding</keyword>
<evidence type="ECO:0000256" key="9">
    <source>
        <dbReference type="PIRSR" id="PIRSR036565-2"/>
    </source>
</evidence>
<dbReference type="InterPro" id="IPR012110">
    <property type="entry name" value="PDC/IPDC-like"/>
</dbReference>
<dbReference type="Pfam" id="PF02775">
    <property type="entry name" value="TPP_enzyme_C"/>
    <property type="match status" value="1"/>
</dbReference>
<evidence type="ECO:0000259" key="13">
    <source>
        <dbReference type="Pfam" id="PF02776"/>
    </source>
</evidence>
<keyword evidence="5" id="KW-0210">Decarboxylase</keyword>
<dbReference type="GO" id="GO:0005634">
    <property type="term" value="C:nucleus"/>
    <property type="evidence" value="ECO:0007669"/>
    <property type="project" value="TreeGrafter"/>
</dbReference>
<dbReference type="PANTHER" id="PTHR43452">
    <property type="entry name" value="PYRUVATE DECARBOXYLASE"/>
    <property type="match status" value="1"/>
</dbReference>
<dbReference type="GO" id="GO:0000949">
    <property type="term" value="P:aromatic amino acid family catabolic process to alcohol via Ehrlich pathway"/>
    <property type="evidence" value="ECO:0007669"/>
    <property type="project" value="TreeGrafter"/>
</dbReference>
<comment type="cofactor">
    <cofactor evidence="1">
        <name>thiamine diphosphate</name>
        <dbReference type="ChEBI" id="CHEBI:58937"/>
    </cofactor>
</comment>
<feature type="binding site" evidence="9">
    <location>
        <position position="443"/>
    </location>
    <ligand>
        <name>Mg(2+)</name>
        <dbReference type="ChEBI" id="CHEBI:18420"/>
    </ligand>
</feature>
<evidence type="ECO:0000256" key="8">
    <source>
        <dbReference type="ARBA" id="ARBA00023239"/>
    </source>
</evidence>
<evidence type="ECO:0000256" key="4">
    <source>
        <dbReference type="ARBA" id="ARBA00022723"/>
    </source>
</evidence>
<organism evidence="14 15">
    <name type="scientific">Dactylonectria macrodidyma</name>
    <dbReference type="NCBI Taxonomy" id="307937"/>
    <lineage>
        <taxon>Eukaryota</taxon>
        <taxon>Fungi</taxon>
        <taxon>Dikarya</taxon>
        <taxon>Ascomycota</taxon>
        <taxon>Pezizomycotina</taxon>
        <taxon>Sordariomycetes</taxon>
        <taxon>Hypocreomycetidae</taxon>
        <taxon>Hypocreales</taxon>
        <taxon>Nectriaceae</taxon>
        <taxon>Dactylonectria</taxon>
    </lineage>
</organism>
<evidence type="ECO:0000256" key="10">
    <source>
        <dbReference type="RuleBase" id="RU362132"/>
    </source>
</evidence>
<evidence type="ECO:0000313" key="15">
    <source>
        <dbReference type="Proteomes" id="UP000738349"/>
    </source>
</evidence>
<dbReference type="InterPro" id="IPR012000">
    <property type="entry name" value="Thiamin_PyroP_enz_cen_dom"/>
</dbReference>
<keyword evidence="7 10" id="KW-0786">Thiamine pyrophosphate</keyword>
<dbReference type="InterPro" id="IPR029035">
    <property type="entry name" value="DHS-like_NAD/FAD-binding_dom"/>
</dbReference>
<comment type="caution">
    <text evidence="14">The sequence shown here is derived from an EMBL/GenBank/DDBJ whole genome shotgun (WGS) entry which is preliminary data.</text>
</comment>
<dbReference type="EMBL" id="JAGMUV010000022">
    <property type="protein sequence ID" value="KAH7124323.1"/>
    <property type="molecule type" value="Genomic_DNA"/>
</dbReference>
<dbReference type="Gene3D" id="3.40.50.970">
    <property type="match status" value="2"/>
</dbReference>
<evidence type="ECO:0000256" key="1">
    <source>
        <dbReference type="ARBA" id="ARBA00001964"/>
    </source>
</evidence>
<keyword evidence="15" id="KW-1185">Reference proteome</keyword>
<evidence type="ECO:0000256" key="6">
    <source>
        <dbReference type="ARBA" id="ARBA00022842"/>
    </source>
</evidence>